<evidence type="ECO:0000313" key="2">
    <source>
        <dbReference type="EMBL" id="STY22649.1"/>
    </source>
</evidence>
<evidence type="ECO:0000313" key="3">
    <source>
        <dbReference type="Proteomes" id="UP000054820"/>
    </source>
</evidence>
<reference evidence="2 4" key="2">
    <citation type="submission" date="2018-06" db="EMBL/GenBank/DDBJ databases">
        <authorList>
            <consortium name="Pathogen Informatics"/>
            <person name="Doyle S."/>
        </authorList>
    </citation>
    <scope>NUCLEOTIDE SEQUENCE [LARGE SCALE GENOMIC DNA]</scope>
    <source>
        <strain evidence="2 4">NCTC11991</strain>
    </source>
</reference>
<dbReference type="OrthoDB" id="5653530at2"/>
<accession>A0A378LA99</accession>
<dbReference type="InterPro" id="IPR012902">
    <property type="entry name" value="N_methyl_site"/>
</dbReference>
<dbReference type="Pfam" id="PF07963">
    <property type="entry name" value="N_methyl"/>
    <property type="match status" value="1"/>
</dbReference>
<dbReference type="EMBL" id="UGOY01000001">
    <property type="protein sequence ID" value="STY22649.1"/>
    <property type="molecule type" value="Genomic_DNA"/>
</dbReference>
<dbReference type="Proteomes" id="UP000054820">
    <property type="component" value="Unassembled WGS sequence"/>
</dbReference>
<evidence type="ECO:0000313" key="4">
    <source>
        <dbReference type="Proteomes" id="UP000255110"/>
    </source>
</evidence>
<dbReference type="AlphaFoldDB" id="A0A378LA99"/>
<dbReference type="RefSeq" id="WP_058477400.1">
    <property type="nucleotide sequence ID" value="NZ_CAAAIO010000018.1"/>
</dbReference>
<dbReference type="NCBIfam" id="TIGR02532">
    <property type="entry name" value="IV_pilin_GFxxxE"/>
    <property type="match status" value="1"/>
</dbReference>
<dbReference type="STRING" id="460.Lstg_1852"/>
<dbReference type="EMBL" id="LNYZ01000013">
    <property type="protein sequence ID" value="KTD77495.1"/>
    <property type="molecule type" value="Genomic_DNA"/>
</dbReference>
<reference evidence="1 3" key="1">
    <citation type="submission" date="2015-11" db="EMBL/GenBank/DDBJ databases">
        <title>Genomic analysis of 38 Legionella species identifies large and diverse effector repertoires.</title>
        <authorList>
            <person name="Burstein D."/>
            <person name="Amaro F."/>
            <person name="Zusman T."/>
            <person name="Lifshitz Z."/>
            <person name="Cohen O."/>
            <person name="Gilbert J.A."/>
            <person name="Pupko T."/>
            <person name="Shuman H.A."/>
            <person name="Segal G."/>
        </authorList>
    </citation>
    <scope>NUCLEOTIDE SEQUENCE [LARGE SCALE GENOMIC DNA]</scope>
    <source>
        <strain evidence="1 3">SC-18-C9</strain>
    </source>
</reference>
<gene>
    <name evidence="1" type="ORF">Lstg_1852</name>
    <name evidence="2" type="ORF">NCTC11991_01238</name>
</gene>
<evidence type="ECO:0000313" key="1">
    <source>
        <dbReference type="EMBL" id="KTD77495.1"/>
    </source>
</evidence>
<name>A0A378LA99_9GAMM</name>
<organism evidence="2 4">
    <name type="scientific">Legionella steigerwaltii</name>
    <dbReference type="NCBI Taxonomy" id="460"/>
    <lineage>
        <taxon>Bacteria</taxon>
        <taxon>Pseudomonadati</taxon>
        <taxon>Pseudomonadota</taxon>
        <taxon>Gammaproteobacteria</taxon>
        <taxon>Legionellales</taxon>
        <taxon>Legionellaceae</taxon>
        <taxon>Legionella</taxon>
    </lineage>
</organism>
<keyword evidence="3" id="KW-1185">Reference proteome</keyword>
<protein>
    <submittedName>
        <fullName evidence="2">Tfp pilus assembly protein PilV</fullName>
    </submittedName>
</protein>
<sequence length="106" mass="12163">MNRQKGFSLTEVLVSLLLVTTMALTLFQQQGQSKQLLSQLIFRMQASQFLDQVEESLVAQVPKLPTTPTPYHLEIQHKNQHVLIQLAWFDQLGALTRKRSFRGSIK</sequence>
<proteinExistence type="predicted"/>
<dbReference type="Proteomes" id="UP000255110">
    <property type="component" value="Unassembled WGS sequence"/>
</dbReference>